<dbReference type="PANTHER" id="PTHR35707:SF1">
    <property type="entry name" value="SPC7 KINETOCHORE PROTEIN DOMAIN-CONTAINING PROTEIN"/>
    <property type="match status" value="1"/>
</dbReference>
<name>A0A2R6QEC2_ACTCC</name>
<sequence>MDVCTAFAFVLNANTTRKYVGSGSLTQETQITSSVLGNLLDVIEEVQAARVELQNLAYTSFCSPSVERLELHLHFIDFKSGRKVALALDMSCLKWGIYPSEAKPSLLEGPAIASRKPFPEPLSAEIRSVTQTLKAGYSRIICLCRCVSQVVQAWNG</sequence>
<dbReference type="Proteomes" id="UP000241394">
    <property type="component" value="Chromosome LG17"/>
</dbReference>
<protein>
    <submittedName>
        <fullName evidence="1">Cyclic nucleotide-gated cation channel like</fullName>
    </submittedName>
</protein>
<dbReference type="OrthoDB" id="985655at2759"/>
<reference evidence="1 2" key="1">
    <citation type="submission" date="2017-07" db="EMBL/GenBank/DDBJ databases">
        <title>An improved, manually edited Actinidia chinensis var. chinensis (kiwifruit) genome highlights the challenges associated with draft genomes and gene prediction in plants.</title>
        <authorList>
            <person name="Pilkington S."/>
            <person name="Crowhurst R."/>
            <person name="Hilario E."/>
            <person name="Nardozza S."/>
            <person name="Fraser L."/>
            <person name="Peng Y."/>
            <person name="Gunaseelan K."/>
            <person name="Simpson R."/>
            <person name="Tahir J."/>
            <person name="Deroles S."/>
            <person name="Templeton K."/>
            <person name="Luo Z."/>
            <person name="Davy M."/>
            <person name="Cheng C."/>
            <person name="Mcneilage M."/>
            <person name="Scaglione D."/>
            <person name="Liu Y."/>
            <person name="Zhang Q."/>
            <person name="Datson P."/>
            <person name="De Silva N."/>
            <person name="Gardiner S."/>
            <person name="Bassett H."/>
            <person name="Chagne D."/>
            <person name="Mccallum J."/>
            <person name="Dzierzon H."/>
            <person name="Deng C."/>
            <person name="Wang Y.-Y."/>
            <person name="Barron N."/>
            <person name="Manako K."/>
            <person name="Bowen J."/>
            <person name="Foster T."/>
            <person name="Erridge Z."/>
            <person name="Tiffin H."/>
            <person name="Waite C."/>
            <person name="Davies K."/>
            <person name="Grierson E."/>
            <person name="Laing W."/>
            <person name="Kirk R."/>
            <person name="Chen X."/>
            <person name="Wood M."/>
            <person name="Montefiori M."/>
            <person name="Brummell D."/>
            <person name="Schwinn K."/>
            <person name="Catanach A."/>
            <person name="Fullerton C."/>
            <person name="Li D."/>
            <person name="Meiyalaghan S."/>
            <person name="Nieuwenhuizen N."/>
            <person name="Read N."/>
            <person name="Prakash R."/>
            <person name="Hunter D."/>
            <person name="Zhang H."/>
            <person name="Mckenzie M."/>
            <person name="Knabel M."/>
            <person name="Harris A."/>
            <person name="Allan A."/>
            <person name="Chen A."/>
            <person name="Janssen B."/>
            <person name="Plunkett B."/>
            <person name="Dwamena C."/>
            <person name="Voogd C."/>
            <person name="Leif D."/>
            <person name="Lafferty D."/>
            <person name="Souleyre E."/>
            <person name="Varkonyi-Gasic E."/>
            <person name="Gambi F."/>
            <person name="Hanley J."/>
            <person name="Yao J.-L."/>
            <person name="Cheung J."/>
            <person name="David K."/>
            <person name="Warren B."/>
            <person name="Marsh K."/>
            <person name="Snowden K."/>
            <person name="Lin-Wang K."/>
            <person name="Brian L."/>
            <person name="Martinez-Sanchez M."/>
            <person name="Wang M."/>
            <person name="Ileperuma N."/>
            <person name="Macnee N."/>
            <person name="Campin R."/>
            <person name="Mcatee P."/>
            <person name="Drummond R."/>
            <person name="Espley R."/>
            <person name="Ireland H."/>
            <person name="Wu R."/>
            <person name="Atkinson R."/>
            <person name="Karunairetnam S."/>
            <person name="Bulley S."/>
            <person name="Chunkath S."/>
            <person name="Hanley Z."/>
            <person name="Storey R."/>
            <person name="Thrimawithana A."/>
            <person name="Thomson S."/>
            <person name="David C."/>
            <person name="Testolin R."/>
        </authorList>
    </citation>
    <scope>NUCLEOTIDE SEQUENCE [LARGE SCALE GENOMIC DNA]</scope>
    <source>
        <strain evidence="2">cv. Red5</strain>
        <tissue evidence="1">Young leaf</tissue>
    </source>
</reference>
<dbReference type="EMBL" id="NKQK01000017">
    <property type="protein sequence ID" value="PSS06478.1"/>
    <property type="molecule type" value="Genomic_DNA"/>
</dbReference>
<dbReference type="OMA" id="SRIICLC"/>
<keyword evidence="2" id="KW-1185">Reference proteome</keyword>
<organism evidence="1 2">
    <name type="scientific">Actinidia chinensis var. chinensis</name>
    <name type="common">Chinese soft-hair kiwi</name>
    <dbReference type="NCBI Taxonomy" id="1590841"/>
    <lineage>
        <taxon>Eukaryota</taxon>
        <taxon>Viridiplantae</taxon>
        <taxon>Streptophyta</taxon>
        <taxon>Embryophyta</taxon>
        <taxon>Tracheophyta</taxon>
        <taxon>Spermatophyta</taxon>
        <taxon>Magnoliopsida</taxon>
        <taxon>eudicotyledons</taxon>
        <taxon>Gunneridae</taxon>
        <taxon>Pentapetalae</taxon>
        <taxon>asterids</taxon>
        <taxon>Ericales</taxon>
        <taxon>Actinidiaceae</taxon>
        <taxon>Actinidia</taxon>
    </lineage>
</organism>
<dbReference type="InParanoid" id="A0A2R6QEC2"/>
<evidence type="ECO:0000313" key="2">
    <source>
        <dbReference type="Proteomes" id="UP000241394"/>
    </source>
</evidence>
<evidence type="ECO:0000313" key="1">
    <source>
        <dbReference type="EMBL" id="PSS06478.1"/>
    </source>
</evidence>
<reference evidence="2" key="2">
    <citation type="journal article" date="2018" name="BMC Genomics">
        <title>A manually annotated Actinidia chinensis var. chinensis (kiwifruit) genome highlights the challenges associated with draft genomes and gene prediction in plants.</title>
        <authorList>
            <person name="Pilkington S.M."/>
            <person name="Crowhurst R."/>
            <person name="Hilario E."/>
            <person name="Nardozza S."/>
            <person name="Fraser L."/>
            <person name="Peng Y."/>
            <person name="Gunaseelan K."/>
            <person name="Simpson R."/>
            <person name="Tahir J."/>
            <person name="Deroles S.C."/>
            <person name="Templeton K."/>
            <person name="Luo Z."/>
            <person name="Davy M."/>
            <person name="Cheng C."/>
            <person name="McNeilage M."/>
            <person name="Scaglione D."/>
            <person name="Liu Y."/>
            <person name="Zhang Q."/>
            <person name="Datson P."/>
            <person name="De Silva N."/>
            <person name="Gardiner S.E."/>
            <person name="Bassett H."/>
            <person name="Chagne D."/>
            <person name="McCallum J."/>
            <person name="Dzierzon H."/>
            <person name="Deng C."/>
            <person name="Wang Y.Y."/>
            <person name="Barron L."/>
            <person name="Manako K."/>
            <person name="Bowen J."/>
            <person name="Foster T.M."/>
            <person name="Erridge Z.A."/>
            <person name="Tiffin H."/>
            <person name="Waite C.N."/>
            <person name="Davies K.M."/>
            <person name="Grierson E.P."/>
            <person name="Laing W.A."/>
            <person name="Kirk R."/>
            <person name="Chen X."/>
            <person name="Wood M."/>
            <person name="Montefiori M."/>
            <person name="Brummell D.A."/>
            <person name="Schwinn K.E."/>
            <person name="Catanach A."/>
            <person name="Fullerton C."/>
            <person name="Li D."/>
            <person name="Meiyalaghan S."/>
            <person name="Nieuwenhuizen N."/>
            <person name="Read N."/>
            <person name="Prakash R."/>
            <person name="Hunter D."/>
            <person name="Zhang H."/>
            <person name="McKenzie M."/>
            <person name="Knabel M."/>
            <person name="Harris A."/>
            <person name="Allan A.C."/>
            <person name="Gleave A."/>
            <person name="Chen A."/>
            <person name="Janssen B.J."/>
            <person name="Plunkett B."/>
            <person name="Ampomah-Dwamena C."/>
            <person name="Voogd C."/>
            <person name="Leif D."/>
            <person name="Lafferty D."/>
            <person name="Souleyre E.J.F."/>
            <person name="Varkonyi-Gasic E."/>
            <person name="Gambi F."/>
            <person name="Hanley J."/>
            <person name="Yao J.L."/>
            <person name="Cheung J."/>
            <person name="David K.M."/>
            <person name="Warren B."/>
            <person name="Marsh K."/>
            <person name="Snowden K.C."/>
            <person name="Lin-Wang K."/>
            <person name="Brian L."/>
            <person name="Martinez-Sanchez M."/>
            <person name="Wang M."/>
            <person name="Ileperuma N."/>
            <person name="Macnee N."/>
            <person name="Campin R."/>
            <person name="McAtee P."/>
            <person name="Drummond R.S.M."/>
            <person name="Espley R.V."/>
            <person name="Ireland H.S."/>
            <person name="Wu R."/>
            <person name="Atkinson R.G."/>
            <person name="Karunairetnam S."/>
            <person name="Bulley S."/>
            <person name="Chunkath S."/>
            <person name="Hanley Z."/>
            <person name="Storey R."/>
            <person name="Thrimawithana A.H."/>
            <person name="Thomson S."/>
            <person name="David C."/>
            <person name="Testolin R."/>
            <person name="Huang H."/>
            <person name="Hellens R.P."/>
            <person name="Schaffer R.J."/>
        </authorList>
    </citation>
    <scope>NUCLEOTIDE SEQUENCE [LARGE SCALE GENOMIC DNA]</scope>
    <source>
        <strain evidence="2">cv. Red5</strain>
    </source>
</reference>
<gene>
    <name evidence="1" type="ORF">CEY00_Acc19176</name>
</gene>
<dbReference type="PANTHER" id="PTHR35707">
    <property type="entry name" value="OS06G0608100 PROTEIN"/>
    <property type="match status" value="1"/>
</dbReference>
<proteinExistence type="predicted"/>
<dbReference type="AlphaFoldDB" id="A0A2R6QEC2"/>
<dbReference type="STRING" id="1590841.A0A2R6QEC2"/>
<comment type="caution">
    <text evidence="1">The sequence shown here is derived from an EMBL/GenBank/DDBJ whole genome shotgun (WGS) entry which is preliminary data.</text>
</comment>
<accession>A0A2R6QEC2</accession>
<dbReference type="Gramene" id="PSS06478">
    <property type="protein sequence ID" value="PSS06478"/>
    <property type="gene ID" value="CEY00_Acc19176"/>
</dbReference>